<evidence type="ECO:0000313" key="10">
    <source>
        <dbReference type="Proteomes" id="UP000009223"/>
    </source>
</evidence>
<dbReference type="InterPro" id="IPR050291">
    <property type="entry name" value="CDF_Transporter"/>
</dbReference>
<dbReference type="GO" id="GO:0008324">
    <property type="term" value="F:monoatomic cation transmembrane transporter activity"/>
    <property type="evidence" value="ECO:0007669"/>
    <property type="project" value="InterPro"/>
</dbReference>
<dbReference type="NCBIfam" id="TIGR01297">
    <property type="entry name" value="CDF"/>
    <property type="match status" value="1"/>
</dbReference>
<evidence type="ECO:0000259" key="7">
    <source>
        <dbReference type="Pfam" id="PF01545"/>
    </source>
</evidence>
<keyword evidence="2" id="KW-0813">Transport</keyword>
<dbReference type="HOGENOM" id="CLU_013430_3_6_12"/>
<feature type="transmembrane region" description="Helical" evidence="6">
    <location>
        <begin position="92"/>
        <end position="113"/>
    </location>
</feature>
<feature type="domain" description="Cation efflux protein cytoplasmic" evidence="8">
    <location>
        <begin position="231"/>
        <end position="305"/>
    </location>
</feature>
<keyword evidence="10" id="KW-1185">Reference proteome</keyword>
<dbReference type="PANTHER" id="PTHR43840">
    <property type="entry name" value="MITOCHONDRIAL METAL TRANSPORTER 1-RELATED"/>
    <property type="match status" value="1"/>
</dbReference>
<feature type="transmembrane region" description="Helical" evidence="6">
    <location>
        <begin position="28"/>
        <end position="50"/>
    </location>
</feature>
<dbReference type="SUPFAM" id="SSF161111">
    <property type="entry name" value="Cation efflux protein transmembrane domain-like"/>
    <property type="match status" value="1"/>
</dbReference>
<sequence>MAKPSEISGEASPLEAARARKTRLINTAAWVALLGNALLAILKIATGIYAESLAVLGDGIDTSVDVLIAVMTLMVAKIISRPADPEHPWGHGRAETVATAFLAFILFFAGAQLMLNSGAQLISGVRRGVPEPIAIIVTLISIAGKILLAWSQYIFGKKADSPMLRANAKNMTGDVVISAGVLVGLGLSIITGIGLIDSLAALLVGIWVIKAAVEIFVEANAELMDGGSGAEFYKSVFEAVHSVPGAGHPHRTRMRRIAGLWDIDIDIEVDPTLTIREAHTIASKVEQAIKERVEGVYDIMVHVEPAGNRENEGYGLQEDHLPQ</sequence>
<keyword evidence="5 6" id="KW-0472">Membrane</keyword>
<keyword evidence="4 6" id="KW-1133">Transmembrane helix</keyword>
<dbReference type="Proteomes" id="UP000009223">
    <property type="component" value="Chromosome"/>
</dbReference>
<gene>
    <name evidence="9" type="ordered locus">TREPR_0129</name>
</gene>
<dbReference type="KEGG" id="tpi:TREPR_0129"/>
<comment type="subcellular location">
    <subcellularLocation>
        <location evidence="1">Membrane</location>
        <topology evidence="1">Multi-pass membrane protein</topology>
    </subcellularLocation>
</comment>
<dbReference type="InterPro" id="IPR036837">
    <property type="entry name" value="Cation_efflux_CTD_sf"/>
</dbReference>
<dbReference type="InterPro" id="IPR027469">
    <property type="entry name" value="Cation_efflux_TMD_sf"/>
</dbReference>
<dbReference type="InterPro" id="IPR058533">
    <property type="entry name" value="Cation_efflux_TM"/>
</dbReference>
<dbReference type="SUPFAM" id="SSF160240">
    <property type="entry name" value="Cation efflux protein cytoplasmic domain-like"/>
    <property type="match status" value="1"/>
</dbReference>
<organism evidence="9 10">
    <name type="scientific">Treponema primitia (strain ATCC BAA-887 / DSM 12427 / ZAS-2)</name>
    <dbReference type="NCBI Taxonomy" id="545694"/>
    <lineage>
        <taxon>Bacteria</taxon>
        <taxon>Pseudomonadati</taxon>
        <taxon>Spirochaetota</taxon>
        <taxon>Spirochaetia</taxon>
        <taxon>Spirochaetales</taxon>
        <taxon>Treponemataceae</taxon>
        <taxon>Treponema</taxon>
    </lineage>
</organism>
<evidence type="ECO:0000256" key="6">
    <source>
        <dbReference type="SAM" id="Phobius"/>
    </source>
</evidence>
<evidence type="ECO:0000259" key="8">
    <source>
        <dbReference type="Pfam" id="PF16916"/>
    </source>
</evidence>
<feature type="transmembrane region" description="Helical" evidence="6">
    <location>
        <begin position="133"/>
        <end position="155"/>
    </location>
</feature>
<dbReference type="InterPro" id="IPR002524">
    <property type="entry name" value="Cation_efflux"/>
</dbReference>
<dbReference type="EMBL" id="CP001843">
    <property type="protein sequence ID" value="AEF86710.1"/>
    <property type="molecule type" value="Genomic_DNA"/>
</dbReference>
<reference evidence="10" key="1">
    <citation type="submission" date="2009-12" db="EMBL/GenBank/DDBJ databases">
        <title>Complete sequence of Treponema primitia strain ZAS-2.</title>
        <authorList>
            <person name="Tetu S.G."/>
            <person name="Matson E."/>
            <person name="Ren Q."/>
            <person name="Seshadri R."/>
            <person name="Elbourne L."/>
            <person name="Hassan K.A."/>
            <person name="Durkin A."/>
            <person name="Radune D."/>
            <person name="Mohamoud Y."/>
            <person name="Shay R."/>
            <person name="Jin S."/>
            <person name="Zhang X."/>
            <person name="Lucey K."/>
            <person name="Ballor N.R."/>
            <person name="Ottesen E."/>
            <person name="Rosenthal R."/>
            <person name="Allen A."/>
            <person name="Leadbetter J.R."/>
            <person name="Paulsen I.T."/>
        </authorList>
    </citation>
    <scope>NUCLEOTIDE SEQUENCE [LARGE SCALE GENOMIC DNA]</scope>
    <source>
        <strain evidence="10">ATCC BAA-887 / DSM 12427 / ZAS-2</strain>
    </source>
</reference>
<dbReference type="RefSeq" id="WP_015706343.1">
    <property type="nucleotide sequence ID" value="NC_015578.1"/>
</dbReference>
<dbReference type="Gene3D" id="1.20.1510.10">
    <property type="entry name" value="Cation efflux protein transmembrane domain"/>
    <property type="match status" value="1"/>
</dbReference>
<dbReference type="Gene3D" id="3.30.70.1350">
    <property type="entry name" value="Cation efflux protein, cytoplasmic domain"/>
    <property type="match status" value="1"/>
</dbReference>
<dbReference type="STRING" id="545694.TREPR_0129"/>
<evidence type="ECO:0000256" key="3">
    <source>
        <dbReference type="ARBA" id="ARBA00022692"/>
    </source>
</evidence>
<feature type="transmembrane region" description="Helical" evidence="6">
    <location>
        <begin position="175"/>
        <end position="193"/>
    </location>
</feature>
<name>F5YMJ0_TREPZ</name>
<evidence type="ECO:0000256" key="4">
    <source>
        <dbReference type="ARBA" id="ARBA00022989"/>
    </source>
</evidence>
<accession>F5YMJ0</accession>
<evidence type="ECO:0000313" key="9">
    <source>
        <dbReference type="EMBL" id="AEF86710.1"/>
    </source>
</evidence>
<dbReference type="GO" id="GO:0016020">
    <property type="term" value="C:membrane"/>
    <property type="evidence" value="ECO:0007669"/>
    <property type="project" value="UniProtKB-SubCell"/>
</dbReference>
<protein>
    <submittedName>
        <fullName evidence="9">Cation efflux family protein</fullName>
    </submittedName>
</protein>
<keyword evidence="3 6" id="KW-0812">Transmembrane</keyword>
<dbReference type="PANTHER" id="PTHR43840:SF50">
    <property type="entry name" value="MANGANESE EFFLUX SYSTEM PROTEIN MNES"/>
    <property type="match status" value="1"/>
</dbReference>
<feature type="domain" description="Cation efflux protein transmembrane" evidence="7">
    <location>
        <begin position="30"/>
        <end position="224"/>
    </location>
</feature>
<dbReference type="Pfam" id="PF01545">
    <property type="entry name" value="Cation_efflux"/>
    <property type="match status" value="1"/>
</dbReference>
<dbReference type="Pfam" id="PF16916">
    <property type="entry name" value="ZT_dimer"/>
    <property type="match status" value="1"/>
</dbReference>
<reference evidence="9 10" key="2">
    <citation type="journal article" date="2011" name="ISME J.">
        <title>RNA-seq reveals cooperative metabolic interactions between two termite-gut spirochete species in co-culture.</title>
        <authorList>
            <person name="Rosenthal A.Z."/>
            <person name="Matson E.G."/>
            <person name="Eldar A."/>
            <person name="Leadbetter J.R."/>
        </authorList>
    </citation>
    <scope>NUCLEOTIDE SEQUENCE [LARGE SCALE GENOMIC DNA]</scope>
    <source>
        <strain evidence="10">ATCC BAA-887 / DSM 12427 / ZAS-2</strain>
    </source>
</reference>
<dbReference type="eggNOG" id="COG0053">
    <property type="taxonomic scope" value="Bacteria"/>
</dbReference>
<evidence type="ECO:0000256" key="2">
    <source>
        <dbReference type="ARBA" id="ARBA00022448"/>
    </source>
</evidence>
<evidence type="ECO:0000256" key="5">
    <source>
        <dbReference type="ARBA" id="ARBA00023136"/>
    </source>
</evidence>
<dbReference type="AlphaFoldDB" id="F5YMJ0"/>
<feature type="transmembrane region" description="Helical" evidence="6">
    <location>
        <begin position="62"/>
        <end position="80"/>
    </location>
</feature>
<dbReference type="InterPro" id="IPR027470">
    <property type="entry name" value="Cation_efflux_CTD"/>
</dbReference>
<evidence type="ECO:0000256" key="1">
    <source>
        <dbReference type="ARBA" id="ARBA00004141"/>
    </source>
</evidence>
<proteinExistence type="predicted"/>